<dbReference type="InterPro" id="IPR052028">
    <property type="entry name" value="HipA_Ser/Thr_kinase"/>
</dbReference>
<dbReference type="NCBIfam" id="TIGR03071">
    <property type="entry name" value="couple_hipA"/>
    <property type="match status" value="1"/>
</dbReference>
<sequence length="428" mass="47227">MSIGPAELRVLLHGTPLGVLTRAPRRDRARVRVTWDESADPAGVRVSESFTVLPGRAPDVDLVSDFLGGYAPEGNQRTALAAERGIDRDDLFALLREYGGSIAGALTFVDTEDEGRAVPRYEPLRTSALGRLLRRAVEEHDQGARPDSRSTLPGFQPKVLVTAFEDGRWLQPHGGGHSTHILKPQLSSQPSRIYDEFAGHELARHMGLAMFASEIRSAGSMPYLSIERFDRIVEDGRVDLVHQEDAAQALGLDWVSDEVKFQNPALPRDPRRASVFRLAEMVAGLSDQGSLRIFLAQLVMRILLGDNDGHAKNTGVLHLDGADRLTELYDAVPNPYQEGRIDWNMAMAVDGVFDHRRISRDRIVAEARSWGVLAERAIEETVTEVIERFGAALDAVTLPAEASDGLEAGLRWNLERLGSGKEISRPRR</sequence>
<evidence type="ECO:0000256" key="2">
    <source>
        <dbReference type="ARBA" id="ARBA00022679"/>
    </source>
</evidence>
<protein>
    <submittedName>
        <fullName evidence="6">HipA domain-containing protein</fullName>
    </submittedName>
</protein>
<dbReference type="Pfam" id="PF13657">
    <property type="entry name" value="Couple_hipA"/>
    <property type="match status" value="1"/>
</dbReference>
<comment type="similarity">
    <text evidence="1">Belongs to the HipA Ser/Thr kinase family.</text>
</comment>
<gene>
    <name evidence="6" type="ORF">G127AT_09540</name>
</gene>
<evidence type="ECO:0000313" key="6">
    <source>
        <dbReference type="EMBL" id="QTX03588.1"/>
    </source>
</evidence>
<evidence type="ECO:0000256" key="3">
    <source>
        <dbReference type="ARBA" id="ARBA00022777"/>
    </source>
</evidence>
<feature type="domain" description="HipA N-terminal subdomain 1" evidence="5">
    <location>
        <begin position="8"/>
        <end position="108"/>
    </location>
</feature>
<dbReference type="PANTHER" id="PTHR37419">
    <property type="entry name" value="SERINE/THREONINE-PROTEIN KINASE TOXIN HIPA"/>
    <property type="match status" value="1"/>
</dbReference>
<keyword evidence="7" id="KW-1185">Reference proteome</keyword>
<dbReference type="GO" id="GO:0005829">
    <property type="term" value="C:cytosol"/>
    <property type="evidence" value="ECO:0007669"/>
    <property type="project" value="TreeGrafter"/>
</dbReference>
<dbReference type="Pfam" id="PF07804">
    <property type="entry name" value="HipA_C"/>
    <property type="match status" value="1"/>
</dbReference>
<dbReference type="InterPro" id="IPR017508">
    <property type="entry name" value="HipA_N1"/>
</dbReference>
<keyword evidence="2" id="KW-0808">Transferase</keyword>
<dbReference type="EMBL" id="CP071696">
    <property type="protein sequence ID" value="QTX03588.1"/>
    <property type="molecule type" value="Genomic_DNA"/>
</dbReference>
<proteinExistence type="inferred from homology"/>
<dbReference type="KEGG" id="aarc:G127AT_09540"/>
<feature type="domain" description="HipA-like C-terminal" evidence="4">
    <location>
        <begin position="151"/>
        <end position="390"/>
    </location>
</feature>
<name>A0A975FJC7_9MICO</name>
<reference evidence="6" key="1">
    <citation type="submission" date="2021-03" db="EMBL/GenBank/DDBJ databases">
        <title>Agromyces archimandritus sp. nov., isolated from the cockroach Archimandrita tessellata.</title>
        <authorList>
            <person name="Guzman J."/>
            <person name="Ortuzar M."/>
            <person name="Poehlein A."/>
            <person name="Daniel R."/>
            <person name="Trujillo M."/>
            <person name="Vilcinskas A."/>
        </authorList>
    </citation>
    <scope>NUCLEOTIDE SEQUENCE</scope>
    <source>
        <strain evidence="6">G127AT</strain>
    </source>
</reference>
<accession>A0A975FJC7</accession>
<evidence type="ECO:0000313" key="7">
    <source>
        <dbReference type="Proteomes" id="UP000671914"/>
    </source>
</evidence>
<evidence type="ECO:0000256" key="1">
    <source>
        <dbReference type="ARBA" id="ARBA00010164"/>
    </source>
</evidence>
<dbReference type="RefSeq" id="WP_210896330.1">
    <property type="nucleotide sequence ID" value="NZ_CP071696.1"/>
</dbReference>
<evidence type="ECO:0000259" key="4">
    <source>
        <dbReference type="Pfam" id="PF07804"/>
    </source>
</evidence>
<dbReference type="AlphaFoldDB" id="A0A975FJC7"/>
<keyword evidence="3" id="KW-0418">Kinase</keyword>
<dbReference type="InterPro" id="IPR012893">
    <property type="entry name" value="HipA-like_C"/>
</dbReference>
<dbReference type="PANTHER" id="PTHR37419:SF1">
    <property type="entry name" value="SERINE_THREONINE-PROTEIN KINASE TOXIN HIPA"/>
    <property type="match status" value="1"/>
</dbReference>
<dbReference type="Proteomes" id="UP000671914">
    <property type="component" value="Chromosome"/>
</dbReference>
<organism evidence="6 7">
    <name type="scientific">Agromyces archimandritae</name>
    <dbReference type="NCBI Taxonomy" id="2781962"/>
    <lineage>
        <taxon>Bacteria</taxon>
        <taxon>Bacillati</taxon>
        <taxon>Actinomycetota</taxon>
        <taxon>Actinomycetes</taxon>
        <taxon>Micrococcales</taxon>
        <taxon>Microbacteriaceae</taxon>
        <taxon>Agromyces</taxon>
    </lineage>
</organism>
<dbReference type="GO" id="GO:0004674">
    <property type="term" value="F:protein serine/threonine kinase activity"/>
    <property type="evidence" value="ECO:0007669"/>
    <property type="project" value="TreeGrafter"/>
</dbReference>
<evidence type="ECO:0000259" key="5">
    <source>
        <dbReference type="Pfam" id="PF13657"/>
    </source>
</evidence>